<dbReference type="RefSeq" id="WP_386375806.1">
    <property type="nucleotide sequence ID" value="NZ_JBHUMP010000023.1"/>
</dbReference>
<evidence type="ECO:0000313" key="2">
    <source>
        <dbReference type="Proteomes" id="UP001597474"/>
    </source>
</evidence>
<accession>A0ABW5U6A9</accession>
<evidence type="ECO:0000313" key="1">
    <source>
        <dbReference type="EMBL" id="MFD2741379.1"/>
    </source>
</evidence>
<dbReference type="EMBL" id="JBHUMP010000023">
    <property type="protein sequence ID" value="MFD2741379.1"/>
    <property type="molecule type" value="Genomic_DNA"/>
</dbReference>
<dbReference type="SUPFAM" id="SSF56235">
    <property type="entry name" value="N-terminal nucleophile aminohydrolases (Ntn hydrolases)"/>
    <property type="match status" value="1"/>
</dbReference>
<protein>
    <submittedName>
        <fullName evidence="1">DUF1028 domain-containing protein</fullName>
    </submittedName>
</protein>
<dbReference type="InterPro" id="IPR029055">
    <property type="entry name" value="Ntn_hydrolases_N"/>
</dbReference>
<dbReference type="Gene3D" id="3.60.20.10">
    <property type="entry name" value="Glutamine Phosphoribosylpyrophosphate, subunit 1, domain 1"/>
    <property type="match status" value="1"/>
</dbReference>
<dbReference type="PANTHER" id="PTHR39328:SF1">
    <property type="entry name" value="BLL2871 PROTEIN"/>
    <property type="match status" value="1"/>
</dbReference>
<dbReference type="PANTHER" id="PTHR39328">
    <property type="entry name" value="BLL2871 PROTEIN"/>
    <property type="match status" value="1"/>
</dbReference>
<proteinExistence type="predicted"/>
<dbReference type="Proteomes" id="UP001597474">
    <property type="component" value="Unassembled WGS sequence"/>
</dbReference>
<name>A0ABW5U6A9_9RHOB</name>
<organism evidence="1 2">
    <name type="scientific">Sulfitobacter aestuarii</name>
    <dbReference type="NCBI Taxonomy" id="2161676"/>
    <lineage>
        <taxon>Bacteria</taxon>
        <taxon>Pseudomonadati</taxon>
        <taxon>Pseudomonadota</taxon>
        <taxon>Alphaproteobacteria</taxon>
        <taxon>Rhodobacterales</taxon>
        <taxon>Roseobacteraceae</taxon>
        <taxon>Sulfitobacter</taxon>
    </lineage>
</organism>
<comment type="caution">
    <text evidence="1">The sequence shown here is derived from an EMBL/GenBank/DDBJ whole genome shotgun (WGS) entry which is preliminary data.</text>
</comment>
<dbReference type="Pfam" id="PF06267">
    <property type="entry name" value="DUF1028"/>
    <property type="match status" value="1"/>
</dbReference>
<gene>
    <name evidence="1" type="ORF">ACFSUD_17525</name>
</gene>
<keyword evidence="2" id="KW-1185">Reference proteome</keyword>
<dbReference type="InterPro" id="IPR010430">
    <property type="entry name" value="DUF1028"/>
</dbReference>
<sequence length="226" mass="23379">MTFSVTGRCARTGQLGVAITTSSIAVGSRCPWVRAGTGAVATQNVTMPSIGNDVLDRIAAGDGAQAALEAVMAGEKFPDYRQVAVVDNEGATAIFSGGNTLGRNAVAEGAGVIAAGNLLSDSRLPQVMVDRFEETADLPLPARLLGALEAGLHEGGGEEGPVRSACLLVADQTPWPLVDLRVDWSEGCPIADLRGLWTAYEPQMADYVSRALNPTEAPSYGVPGDP</sequence>
<reference evidence="2" key="1">
    <citation type="journal article" date="2019" name="Int. J. Syst. Evol. Microbiol.">
        <title>The Global Catalogue of Microorganisms (GCM) 10K type strain sequencing project: providing services to taxonomists for standard genome sequencing and annotation.</title>
        <authorList>
            <consortium name="The Broad Institute Genomics Platform"/>
            <consortium name="The Broad Institute Genome Sequencing Center for Infectious Disease"/>
            <person name="Wu L."/>
            <person name="Ma J."/>
        </authorList>
    </citation>
    <scope>NUCLEOTIDE SEQUENCE [LARGE SCALE GENOMIC DNA]</scope>
    <source>
        <strain evidence="2">TISTR 2562</strain>
    </source>
</reference>